<feature type="compositionally biased region" description="Acidic residues" evidence="1">
    <location>
        <begin position="37"/>
        <end position="50"/>
    </location>
</feature>
<evidence type="ECO:0000313" key="3">
    <source>
        <dbReference type="Proteomes" id="UP001437256"/>
    </source>
</evidence>
<organism evidence="2 3">
    <name type="scientific">Marasmius tenuissimus</name>
    <dbReference type="NCBI Taxonomy" id="585030"/>
    <lineage>
        <taxon>Eukaryota</taxon>
        <taxon>Fungi</taxon>
        <taxon>Dikarya</taxon>
        <taxon>Basidiomycota</taxon>
        <taxon>Agaricomycotina</taxon>
        <taxon>Agaricomycetes</taxon>
        <taxon>Agaricomycetidae</taxon>
        <taxon>Agaricales</taxon>
        <taxon>Marasmiineae</taxon>
        <taxon>Marasmiaceae</taxon>
        <taxon>Marasmius</taxon>
    </lineage>
</organism>
<feature type="compositionally biased region" description="Basic and acidic residues" evidence="1">
    <location>
        <begin position="1"/>
        <end position="11"/>
    </location>
</feature>
<keyword evidence="3" id="KW-1185">Reference proteome</keyword>
<name>A0ABR2ZYF0_9AGAR</name>
<feature type="region of interest" description="Disordered" evidence="1">
    <location>
        <begin position="1"/>
        <end position="61"/>
    </location>
</feature>
<reference evidence="2 3" key="1">
    <citation type="submission" date="2024-05" db="EMBL/GenBank/DDBJ databases">
        <title>A draft genome resource for the thread blight pathogen Marasmius tenuissimus strain MS-2.</title>
        <authorList>
            <person name="Yulfo-Soto G.E."/>
            <person name="Baruah I.K."/>
            <person name="Amoako-Attah I."/>
            <person name="Bukari Y."/>
            <person name="Meinhardt L.W."/>
            <person name="Bailey B.A."/>
            <person name="Cohen S.P."/>
        </authorList>
    </citation>
    <scope>NUCLEOTIDE SEQUENCE [LARGE SCALE GENOMIC DNA]</scope>
    <source>
        <strain evidence="2 3">MS-2</strain>
    </source>
</reference>
<feature type="compositionally biased region" description="Basic and acidic residues" evidence="1">
    <location>
        <begin position="103"/>
        <end position="115"/>
    </location>
</feature>
<evidence type="ECO:0000313" key="2">
    <source>
        <dbReference type="EMBL" id="KAL0066097.1"/>
    </source>
</evidence>
<dbReference type="Proteomes" id="UP001437256">
    <property type="component" value="Unassembled WGS sequence"/>
</dbReference>
<proteinExistence type="predicted"/>
<accession>A0ABR2ZYF0</accession>
<sequence length="125" mass="13359">MPSEEKDRDVGDAVGQSVSVAEVVPAAESTEVGETGNGDETEEDGFESGELELKPRTEHSSASVVLAEAMFHDVIVPEGAIGDEIESAKGDAMKMRTKGVAMVERHEDENHENRNSRSLTAEECG</sequence>
<protein>
    <submittedName>
        <fullName evidence="2">Uncharacterized protein</fullName>
    </submittedName>
</protein>
<feature type="region of interest" description="Disordered" evidence="1">
    <location>
        <begin position="103"/>
        <end position="125"/>
    </location>
</feature>
<dbReference type="EMBL" id="JBBXMP010000039">
    <property type="protein sequence ID" value="KAL0066097.1"/>
    <property type="molecule type" value="Genomic_DNA"/>
</dbReference>
<gene>
    <name evidence="2" type="ORF">AAF712_006929</name>
</gene>
<evidence type="ECO:0000256" key="1">
    <source>
        <dbReference type="SAM" id="MobiDB-lite"/>
    </source>
</evidence>
<comment type="caution">
    <text evidence="2">The sequence shown here is derived from an EMBL/GenBank/DDBJ whole genome shotgun (WGS) entry which is preliminary data.</text>
</comment>
<feature type="compositionally biased region" description="Low complexity" evidence="1">
    <location>
        <begin position="17"/>
        <end position="34"/>
    </location>
</feature>